<sequence length="136" mass="14652">MKLSYLSILVPLLLPLSSAHAAENRDAAMSIKLYQVLTTAGAFASECNAHEGAEKAAYKSAIATVTDVTAKTVSEVRPEMTEADARDELGVLTKAINEKTKAAIEQDGCNSELAQSMIDRYHELLKEDFSTLKSSS</sequence>
<accession>A0AAW7XFP4</accession>
<organism evidence="2 3">
    <name type="scientific">Neptunomonas phycophila</name>
    <dbReference type="NCBI Taxonomy" id="1572645"/>
    <lineage>
        <taxon>Bacteria</taxon>
        <taxon>Pseudomonadati</taxon>
        <taxon>Pseudomonadota</taxon>
        <taxon>Gammaproteobacteria</taxon>
        <taxon>Oceanospirillales</taxon>
        <taxon>Oceanospirillaceae</taxon>
        <taxon>Neptunomonas</taxon>
    </lineage>
</organism>
<proteinExistence type="predicted"/>
<dbReference type="EMBL" id="JAUOPG010000003">
    <property type="protein sequence ID" value="MDO6453036.1"/>
    <property type="molecule type" value="Genomic_DNA"/>
</dbReference>
<dbReference type="Proteomes" id="UP001169862">
    <property type="component" value="Unassembled WGS sequence"/>
</dbReference>
<feature type="signal peptide" evidence="1">
    <location>
        <begin position="1"/>
        <end position="21"/>
    </location>
</feature>
<reference evidence="2" key="1">
    <citation type="submission" date="2023-07" db="EMBL/GenBank/DDBJ databases">
        <title>Genome content predicts the carbon catabolic preferences of heterotrophic bacteria.</title>
        <authorList>
            <person name="Gralka M."/>
        </authorList>
    </citation>
    <scope>NUCLEOTIDE SEQUENCE</scope>
    <source>
        <strain evidence="2">I2M16</strain>
    </source>
</reference>
<comment type="caution">
    <text evidence="2">The sequence shown here is derived from an EMBL/GenBank/DDBJ whole genome shotgun (WGS) entry which is preliminary data.</text>
</comment>
<dbReference type="AlphaFoldDB" id="A0AAW7XFP4"/>
<keyword evidence="1" id="KW-0732">Signal</keyword>
<gene>
    <name evidence="2" type="ORF">Q4490_05625</name>
</gene>
<dbReference type="RefSeq" id="WP_075174275.1">
    <property type="nucleotide sequence ID" value="NZ_CP041336.1"/>
</dbReference>
<feature type="chain" id="PRO_5043398301" evidence="1">
    <location>
        <begin position="22"/>
        <end position="136"/>
    </location>
</feature>
<dbReference type="GeneID" id="89454583"/>
<evidence type="ECO:0000256" key="1">
    <source>
        <dbReference type="SAM" id="SignalP"/>
    </source>
</evidence>
<evidence type="ECO:0000313" key="2">
    <source>
        <dbReference type="EMBL" id="MDO6453036.1"/>
    </source>
</evidence>
<protein>
    <submittedName>
        <fullName evidence="2">Uncharacterized protein</fullName>
    </submittedName>
</protein>
<evidence type="ECO:0000313" key="3">
    <source>
        <dbReference type="Proteomes" id="UP001169862"/>
    </source>
</evidence>
<name>A0AAW7XFP4_9GAMM</name>